<name>A0A377JDP9_HAEPH</name>
<organism evidence="1 2">
    <name type="scientific">Haemophilus parahaemolyticus</name>
    <dbReference type="NCBI Taxonomy" id="735"/>
    <lineage>
        <taxon>Bacteria</taxon>
        <taxon>Pseudomonadati</taxon>
        <taxon>Pseudomonadota</taxon>
        <taxon>Gammaproteobacteria</taxon>
        <taxon>Pasteurellales</taxon>
        <taxon>Pasteurellaceae</taxon>
        <taxon>Haemophilus</taxon>
    </lineage>
</organism>
<dbReference type="GO" id="GO:0003677">
    <property type="term" value="F:DNA binding"/>
    <property type="evidence" value="ECO:0007669"/>
    <property type="project" value="InterPro"/>
</dbReference>
<dbReference type="Proteomes" id="UP000254867">
    <property type="component" value="Unassembled WGS sequence"/>
</dbReference>
<evidence type="ECO:0000313" key="2">
    <source>
        <dbReference type="Proteomes" id="UP000254867"/>
    </source>
</evidence>
<reference evidence="1 2" key="1">
    <citation type="submission" date="2018-06" db="EMBL/GenBank/DDBJ databases">
        <authorList>
            <consortium name="Pathogen Informatics"/>
            <person name="Doyle S."/>
        </authorList>
    </citation>
    <scope>NUCLEOTIDE SEQUENCE [LARGE SCALE GENOMIC DNA]</scope>
    <source>
        <strain evidence="1 2">NCTC10794</strain>
    </source>
</reference>
<dbReference type="RefSeq" id="WP_005710122.1">
    <property type="nucleotide sequence ID" value="NZ_UGHH01000002.1"/>
</dbReference>
<dbReference type="EMBL" id="UGHH01000002">
    <property type="protein sequence ID" value="STO64309.1"/>
    <property type="molecule type" value="Genomic_DNA"/>
</dbReference>
<dbReference type="AlphaFoldDB" id="A0A377JDP9"/>
<dbReference type="Gene3D" id="1.10.260.40">
    <property type="entry name" value="lambda repressor-like DNA-binding domains"/>
    <property type="match status" value="1"/>
</dbReference>
<sequence>MARKELTLDAMKIADSIRNQSVRVKDCHVAEAIGVDAATICRFKAEHLDKFCAYLDYLGLTVVEKGLTNLSDRELDALKLLASKGIENVGK</sequence>
<accession>A0A377JDP9</accession>
<evidence type="ECO:0008006" key="3">
    <source>
        <dbReference type="Google" id="ProtNLM"/>
    </source>
</evidence>
<proteinExistence type="predicted"/>
<dbReference type="InterPro" id="IPR010982">
    <property type="entry name" value="Lambda_DNA-bd_dom_sf"/>
</dbReference>
<gene>
    <name evidence="1" type="ORF">NCTC10794_01372</name>
</gene>
<evidence type="ECO:0000313" key="1">
    <source>
        <dbReference type="EMBL" id="STO64309.1"/>
    </source>
</evidence>
<dbReference type="SUPFAM" id="SSF47413">
    <property type="entry name" value="lambda repressor-like DNA-binding domains"/>
    <property type="match status" value="1"/>
</dbReference>
<protein>
    <recommendedName>
        <fullName evidence="3">Bacteriophage CII protein</fullName>
    </recommendedName>
</protein>